<comment type="caution">
    <text evidence="2">The sequence shown here is derived from an EMBL/GenBank/DDBJ whole genome shotgun (WGS) entry which is preliminary data.</text>
</comment>
<dbReference type="EMBL" id="JACCCC010000001">
    <property type="protein sequence ID" value="NYE49083.1"/>
    <property type="molecule type" value="Genomic_DNA"/>
</dbReference>
<keyword evidence="3" id="KW-1185">Reference proteome</keyword>
<dbReference type="SUPFAM" id="SSF50800">
    <property type="entry name" value="PK beta-barrel domain-like"/>
    <property type="match status" value="1"/>
</dbReference>
<feature type="domain" description="MOSC" evidence="1">
    <location>
        <begin position="31"/>
        <end position="165"/>
    </location>
</feature>
<dbReference type="InterPro" id="IPR052353">
    <property type="entry name" value="Benzoxazolinone_Detox_Enz"/>
</dbReference>
<proteinExistence type="predicted"/>
<dbReference type="Pfam" id="PF03473">
    <property type="entry name" value="MOSC"/>
    <property type="match status" value="1"/>
</dbReference>
<dbReference type="PANTHER" id="PTHR30212">
    <property type="entry name" value="PROTEIN YIIM"/>
    <property type="match status" value="1"/>
</dbReference>
<dbReference type="GO" id="GO:0030151">
    <property type="term" value="F:molybdenum ion binding"/>
    <property type="evidence" value="ECO:0007669"/>
    <property type="project" value="InterPro"/>
</dbReference>
<reference evidence="2 3" key="1">
    <citation type="submission" date="2020-07" db="EMBL/GenBank/DDBJ databases">
        <title>Sequencing the genomes of 1000 actinobacteria strains.</title>
        <authorList>
            <person name="Klenk H.-P."/>
        </authorList>
    </citation>
    <scope>NUCLEOTIDE SEQUENCE [LARGE SCALE GENOMIC DNA]</scope>
    <source>
        <strain evidence="2 3">CXB654</strain>
    </source>
</reference>
<evidence type="ECO:0000313" key="2">
    <source>
        <dbReference type="EMBL" id="NYE49083.1"/>
    </source>
</evidence>
<organism evidence="2 3">
    <name type="scientific">Spinactinospora alkalitolerans</name>
    <dbReference type="NCBI Taxonomy" id="687207"/>
    <lineage>
        <taxon>Bacteria</taxon>
        <taxon>Bacillati</taxon>
        <taxon>Actinomycetota</taxon>
        <taxon>Actinomycetes</taxon>
        <taxon>Streptosporangiales</taxon>
        <taxon>Nocardiopsidaceae</taxon>
        <taxon>Spinactinospora</taxon>
    </lineage>
</organism>
<dbReference type="PROSITE" id="PS51340">
    <property type="entry name" value="MOSC"/>
    <property type="match status" value="1"/>
</dbReference>
<dbReference type="Proteomes" id="UP000589036">
    <property type="component" value="Unassembled WGS sequence"/>
</dbReference>
<protein>
    <submittedName>
        <fullName evidence="2">MOSC domain-containing protein YiiM</fullName>
    </submittedName>
</protein>
<dbReference type="RefSeq" id="WP_179644803.1">
    <property type="nucleotide sequence ID" value="NZ_BAAAYY010000031.1"/>
</dbReference>
<dbReference type="AlphaFoldDB" id="A0A852U2A1"/>
<dbReference type="InterPro" id="IPR011037">
    <property type="entry name" value="Pyrv_Knase-like_insert_dom_sf"/>
</dbReference>
<dbReference type="PANTHER" id="PTHR30212:SF2">
    <property type="entry name" value="PROTEIN YIIM"/>
    <property type="match status" value="1"/>
</dbReference>
<sequence length="217" mass="24356">METGIVQSVNVGRGRDAEWANPLGRTAIDKRAVDGGVTVRALGLDGDEQVDTDHHGGPDQAVYAYAREELDLWQQRLGRPLRDGVFGENLTTRGVEVSRALIGERWRIGTVLLEVVLPRTPCSVFRNWMAEKGWVRRFTDEARTGAYLRVLEEGELRAGDPVTVEHRPGHGIDLTAAFRATRDRDADLLRRVLDIPGRSHKWDTAAHQVERQLARNH</sequence>
<evidence type="ECO:0000259" key="1">
    <source>
        <dbReference type="PROSITE" id="PS51340"/>
    </source>
</evidence>
<gene>
    <name evidence="2" type="ORF">HDA32_004203</name>
</gene>
<name>A0A852U2A1_9ACTN</name>
<accession>A0A852U2A1</accession>
<evidence type="ECO:0000313" key="3">
    <source>
        <dbReference type="Proteomes" id="UP000589036"/>
    </source>
</evidence>
<dbReference type="GO" id="GO:0030170">
    <property type="term" value="F:pyridoxal phosphate binding"/>
    <property type="evidence" value="ECO:0007669"/>
    <property type="project" value="InterPro"/>
</dbReference>
<dbReference type="InterPro" id="IPR005302">
    <property type="entry name" value="MoCF_Sase_C"/>
</dbReference>
<dbReference type="Gene3D" id="2.40.33.20">
    <property type="entry name" value="PK beta-barrel domain-like"/>
    <property type="match status" value="1"/>
</dbReference>
<dbReference type="GO" id="GO:0003824">
    <property type="term" value="F:catalytic activity"/>
    <property type="evidence" value="ECO:0007669"/>
    <property type="project" value="InterPro"/>
</dbReference>